<evidence type="ECO:0008006" key="3">
    <source>
        <dbReference type="Google" id="ProtNLM"/>
    </source>
</evidence>
<name>A0ABM8CYA0_9NOCA</name>
<gene>
    <name evidence="1" type="ORF">IFM12276_30210</name>
</gene>
<evidence type="ECO:0000313" key="2">
    <source>
        <dbReference type="Proteomes" id="UP001317870"/>
    </source>
</evidence>
<organism evidence="1 2">
    <name type="scientific">Nocardia sputorum</name>
    <dbReference type="NCBI Taxonomy" id="2984338"/>
    <lineage>
        <taxon>Bacteria</taxon>
        <taxon>Bacillati</taxon>
        <taxon>Actinomycetota</taxon>
        <taxon>Actinomycetes</taxon>
        <taxon>Mycobacteriales</taxon>
        <taxon>Nocardiaceae</taxon>
        <taxon>Nocardia</taxon>
    </lineage>
</organism>
<dbReference type="RefSeq" id="WP_281880224.1">
    <property type="nucleotide sequence ID" value="NZ_AP026976.1"/>
</dbReference>
<dbReference type="InterPro" id="IPR023393">
    <property type="entry name" value="START-like_dom_sf"/>
</dbReference>
<proteinExistence type="predicted"/>
<protein>
    <recommendedName>
        <fullName evidence="3">SRPBCC family protein</fullName>
    </recommendedName>
</protein>
<dbReference type="EMBL" id="AP026978">
    <property type="protein sequence ID" value="BDT99992.1"/>
    <property type="molecule type" value="Genomic_DNA"/>
</dbReference>
<dbReference type="Proteomes" id="UP001317870">
    <property type="component" value="Chromosome"/>
</dbReference>
<accession>A0ABM8CYA0</accession>
<keyword evidence="2" id="KW-1185">Reference proteome</keyword>
<reference evidence="1 2" key="1">
    <citation type="submission" date="2022-11" db="EMBL/GenBank/DDBJ databases">
        <title>Genome Sequencing of Nocardia sp. ON39_IFM12276 and assembly.</title>
        <authorList>
            <person name="Shimojima M."/>
            <person name="Toyokawa M."/>
            <person name="Uesaka K."/>
        </authorList>
    </citation>
    <scope>NUCLEOTIDE SEQUENCE [LARGE SCALE GENOMIC DNA]</scope>
    <source>
        <strain evidence="1 2">IFM 12276</strain>
    </source>
</reference>
<sequence>MRTVEVNARYGARPEEVWAILCDLHRWSEWLMIHKTWKSDVPNQVTRGDAVTAAATVMNMPISIDWTVEDVAEPHSLVLDGITRAGVKLALAVNLRAESGGTTVAMTAKIEGGMIDGPMGGMFKRSLVGALDKSLKKAEALL</sequence>
<dbReference type="InterPro" id="IPR019587">
    <property type="entry name" value="Polyketide_cyclase/dehydratase"/>
</dbReference>
<evidence type="ECO:0000313" key="1">
    <source>
        <dbReference type="EMBL" id="BDT99992.1"/>
    </source>
</evidence>
<dbReference type="Gene3D" id="3.30.530.20">
    <property type="match status" value="1"/>
</dbReference>
<dbReference type="Pfam" id="PF10604">
    <property type="entry name" value="Polyketide_cyc2"/>
    <property type="match status" value="1"/>
</dbReference>
<dbReference type="SUPFAM" id="SSF55961">
    <property type="entry name" value="Bet v1-like"/>
    <property type="match status" value="1"/>
</dbReference>